<reference evidence="1 2" key="1">
    <citation type="submission" date="2021-02" db="EMBL/GenBank/DDBJ databases">
        <title>Paenibacillus tianjinensis sp. nov.</title>
        <authorList>
            <person name="Liu H."/>
        </authorList>
    </citation>
    <scope>NUCLEOTIDE SEQUENCE [LARGE SCALE GENOMIC DNA]</scope>
    <source>
        <strain evidence="1 2">TB2019</strain>
    </source>
</reference>
<evidence type="ECO:0000313" key="1">
    <source>
        <dbReference type="EMBL" id="QSF43487.1"/>
    </source>
</evidence>
<dbReference type="Proteomes" id="UP000663452">
    <property type="component" value="Chromosome"/>
</dbReference>
<dbReference type="EMBL" id="CP070969">
    <property type="protein sequence ID" value="QSF43487.1"/>
    <property type="molecule type" value="Genomic_DNA"/>
</dbReference>
<accession>A0ABX7LBW8</accession>
<dbReference type="RefSeq" id="WP_206101120.1">
    <property type="nucleotide sequence ID" value="NZ_CP070969.1"/>
</dbReference>
<proteinExistence type="predicted"/>
<name>A0ABX7LBW8_9BACL</name>
<gene>
    <name evidence="1" type="ORF">JRJ22_19680</name>
</gene>
<evidence type="ECO:0000313" key="2">
    <source>
        <dbReference type="Proteomes" id="UP000663452"/>
    </source>
</evidence>
<organism evidence="1 2">
    <name type="scientific">Paenibacillus tianjinensis</name>
    <dbReference type="NCBI Taxonomy" id="2810347"/>
    <lineage>
        <taxon>Bacteria</taxon>
        <taxon>Bacillati</taxon>
        <taxon>Bacillota</taxon>
        <taxon>Bacilli</taxon>
        <taxon>Bacillales</taxon>
        <taxon>Paenibacillaceae</taxon>
        <taxon>Paenibacillus</taxon>
    </lineage>
</organism>
<keyword evidence="2" id="KW-1185">Reference proteome</keyword>
<sequence length="49" mass="5662">MYQVKIIEKICGKLAVNVYSFEKEGDMELFIEMCKDDKGIILLHRVKAA</sequence>
<protein>
    <submittedName>
        <fullName evidence="1">Uncharacterized protein</fullName>
    </submittedName>
</protein>